<evidence type="ECO:0000256" key="5">
    <source>
        <dbReference type="ARBA" id="ARBA00022840"/>
    </source>
</evidence>
<organism evidence="9 10">
    <name type="scientific">Paenibacillus odorifer</name>
    <dbReference type="NCBI Taxonomy" id="189426"/>
    <lineage>
        <taxon>Bacteria</taxon>
        <taxon>Bacillati</taxon>
        <taxon>Bacillota</taxon>
        <taxon>Bacilli</taxon>
        <taxon>Bacillales</taxon>
        <taxon>Paenibacillaceae</taxon>
        <taxon>Paenibacillus</taxon>
    </lineage>
</organism>
<dbReference type="InterPro" id="IPR059117">
    <property type="entry name" value="APS_kinase_dom"/>
</dbReference>
<dbReference type="InterPro" id="IPR027417">
    <property type="entry name" value="P-loop_NTPase"/>
</dbReference>
<evidence type="ECO:0000259" key="8">
    <source>
        <dbReference type="Pfam" id="PF01583"/>
    </source>
</evidence>
<dbReference type="GO" id="GO:0010134">
    <property type="term" value="P:sulfate assimilation via adenylyl sulfate reduction"/>
    <property type="evidence" value="ECO:0007669"/>
    <property type="project" value="TreeGrafter"/>
</dbReference>
<dbReference type="NCBIfam" id="NF003013">
    <property type="entry name" value="PRK03846.1"/>
    <property type="match status" value="1"/>
</dbReference>
<dbReference type="AlphaFoldDB" id="A0A1R0WU82"/>
<evidence type="ECO:0000256" key="1">
    <source>
        <dbReference type="ARBA" id="ARBA00001823"/>
    </source>
</evidence>
<dbReference type="GO" id="GO:0019379">
    <property type="term" value="P:sulfate assimilation, phosphoadenylyl sulfate reduction by phosphoadenylyl-sulfate reductase (thioredoxin)"/>
    <property type="evidence" value="ECO:0007669"/>
    <property type="project" value="TreeGrafter"/>
</dbReference>
<dbReference type="EMBL" id="MKQP01000078">
    <property type="protein sequence ID" value="OMD21504.1"/>
    <property type="molecule type" value="Genomic_DNA"/>
</dbReference>
<evidence type="ECO:0000256" key="7">
    <source>
        <dbReference type="RuleBase" id="RU004347"/>
    </source>
</evidence>
<dbReference type="CDD" id="cd02027">
    <property type="entry name" value="APSK"/>
    <property type="match status" value="1"/>
</dbReference>
<dbReference type="SUPFAM" id="SSF52540">
    <property type="entry name" value="P-loop containing nucleoside triphosphate hydrolases"/>
    <property type="match status" value="1"/>
</dbReference>
<comment type="similarity">
    <text evidence="6 7">Belongs to the APS kinase family.</text>
</comment>
<feature type="domain" description="APS kinase" evidence="8">
    <location>
        <begin position="16"/>
        <end position="163"/>
    </location>
</feature>
<evidence type="ECO:0000256" key="4">
    <source>
        <dbReference type="ARBA" id="ARBA00022741"/>
    </source>
</evidence>
<dbReference type="InterPro" id="IPR002891">
    <property type="entry name" value="APS"/>
</dbReference>
<dbReference type="Pfam" id="PF01583">
    <property type="entry name" value="APS_kinase"/>
    <property type="match status" value="1"/>
</dbReference>
<accession>A0A1R0WU82</accession>
<dbReference type="PANTHER" id="PTHR42700:SF1">
    <property type="entry name" value="SULFATE ADENYLYLTRANSFERASE"/>
    <property type="match status" value="1"/>
</dbReference>
<keyword evidence="6 7" id="KW-0418">Kinase</keyword>
<dbReference type="Gene3D" id="3.40.50.300">
    <property type="entry name" value="P-loop containing nucleotide triphosphate hydrolases"/>
    <property type="match status" value="1"/>
</dbReference>
<reference evidence="9 10" key="1">
    <citation type="submission" date="2016-10" db="EMBL/GenBank/DDBJ databases">
        <title>Paenibacillus species isolates.</title>
        <authorList>
            <person name="Beno S.M."/>
        </authorList>
    </citation>
    <scope>NUCLEOTIDE SEQUENCE [LARGE SCALE GENOMIC DNA]</scope>
    <source>
        <strain evidence="9 10">FSL H7-0604</strain>
    </source>
</reference>
<dbReference type="Proteomes" id="UP000187465">
    <property type="component" value="Unassembled WGS sequence"/>
</dbReference>
<keyword evidence="5 6" id="KW-0067">ATP-binding</keyword>
<evidence type="ECO:0000313" key="10">
    <source>
        <dbReference type="Proteomes" id="UP000187465"/>
    </source>
</evidence>
<dbReference type="RefSeq" id="WP_036677951.1">
    <property type="nucleotide sequence ID" value="NZ_JARLKA010000052.1"/>
</dbReference>
<comment type="pathway">
    <text evidence="6 7">Sulfur metabolism; hydrogen sulfide biosynthesis; sulfite from sulfate: step 2/3.</text>
</comment>
<sequence length="188" mass="21321">MNRKDWELLNGHKAGVFWFTGLSGSGKSTLAQQAEKELFKQGIRCAVIDGDQLRKGLNIDLGFSEEDRKENMRRAAEVASMFLDLGFIVLVPMISPSSAAREAIRYRFQSGEFAEIYVQCSLETCEQRDPKGLYKKARKGEIREFTGIDAIYEPPKHAELTVDTEIYDMESSVNLLVDFVTHNYAKKI</sequence>
<comment type="function">
    <text evidence="6 7">Catalyzes the synthesis of activated sulfate.</text>
</comment>
<protein>
    <recommendedName>
        <fullName evidence="2 6">Adenylyl-sulfate kinase</fullName>
        <ecNumber evidence="2 6">2.7.1.25</ecNumber>
    </recommendedName>
    <alternativeName>
        <fullName evidence="6">APS kinase</fullName>
    </alternativeName>
    <alternativeName>
        <fullName evidence="6">ATP adenosine-5'-phosphosulfate 3'-phosphotransferase</fullName>
    </alternativeName>
    <alternativeName>
        <fullName evidence="6">Adenosine-5'-phosphosulfate kinase</fullName>
    </alternativeName>
</protein>
<dbReference type="PANTHER" id="PTHR42700">
    <property type="entry name" value="SULFATE ADENYLYLTRANSFERASE"/>
    <property type="match status" value="1"/>
</dbReference>
<keyword evidence="6" id="KW-0597">Phosphoprotein</keyword>
<gene>
    <name evidence="6" type="primary">cysC</name>
    <name evidence="9" type="ORF">BJP51_07725</name>
</gene>
<evidence type="ECO:0000256" key="2">
    <source>
        <dbReference type="ARBA" id="ARBA00012121"/>
    </source>
</evidence>
<keyword evidence="3 6" id="KW-0808">Transferase</keyword>
<comment type="catalytic activity">
    <reaction evidence="1 6 7">
        <text>adenosine 5'-phosphosulfate + ATP = 3'-phosphoadenylyl sulfate + ADP + H(+)</text>
        <dbReference type="Rhea" id="RHEA:24152"/>
        <dbReference type="ChEBI" id="CHEBI:15378"/>
        <dbReference type="ChEBI" id="CHEBI:30616"/>
        <dbReference type="ChEBI" id="CHEBI:58243"/>
        <dbReference type="ChEBI" id="CHEBI:58339"/>
        <dbReference type="ChEBI" id="CHEBI:456216"/>
        <dbReference type="EC" id="2.7.1.25"/>
    </reaction>
</comment>
<comment type="caution">
    <text evidence="9">The sequence shown here is derived from an EMBL/GenBank/DDBJ whole genome shotgun (WGS) entry which is preliminary data.</text>
</comment>
<dbReference type="InterPro" id="IPR050512">
    <property type="entry name" value="Sulf_AdTrans/APS_kinase"/>
</dbReference>
<proteinExistence type="inferred from homology"/>
<dbReference type="GO" id="GO:0005737">
    <property type="term" value="C:cytoplasm"/>
    <property type="evidence" value="ECO:0007669"/>
    <property type="project" value="TreeGrafter"/>
</dbReference>
<dbReference type="GO" id="GO:0004020">
    <property type="term" value="F:adenylylsulfate kinase activity"/>
    <property type="evidence" value="ECO:0007669"/>
    <property type="project" value="UniProtKB-UniRule"/>
</dbReference>
<evidence type="ECO:0000256" key="3">
    <source>
        <dbReference type="ARBA" id="ARBA00022679"/>
    </source>
</evidence>
<dbReference type="EC" id="2.7.1.25" evidence="2 6"/>
<name>A0A1R0WU82_9BACL</name>
<dbReference type="GO" id="GO:0070814">
    <property type="term" value="P:hydrogen sulfide biosynthetic process"/>
    <property type="evidence" value="ECO:0007669"/>
    <property type="project" value="UniProtKB-UniRule"/>
</dbReference>
<keyword evidence="4 6" id="KW-0547">Nucleotide-binding</keyword>
<dbReference type="GO" id="GO:0004781">
    <property type="term" value="F:sulfate adenylyltransferase (ATP) activity"/>
    <property type="evidence" value="ECO:0007669"/>
    <property type="project" value="TreeGrafter"/>
</dbReference>
<evidence type="ECO:0000256" key="6">
    <source>
        <dbReference type="HAMAP-Rule" id="MF_00065"/>
    </source>
</evidence>
<dbReference type="HAMAP" id="MF_00065">
    <property type="entry name" value="Adenylyl_sulf_kinase"/>
    <property type="match status" value="1"/>
</dbReference>
<feature type="active site" description="Phosphoserine intermediate" evidence="6">
    <location>
        <position position="95"/>
    </location>
</feature>
<dbReference type="UniPathway" id="UPA00140">
    <property type="reaction ID" value="UER00205"/>
</dbReference>
<dbReference type="NCBIfam" id="TIGR00455">
    <property type="entry name" value="apsK"/>
    <property type="match status" value="1"/>
</dbReference>
<feature type="binding site" evidence="6">
    <location>
        <begin position="21"/>
        <end position="28"/>
    </location>
    <ligand>
        <name>ATP</name>
        <dbReference type="ChEBI" id="CHEBI:30616"/>
    </ligand>
</feature>
<dbReference type="GO" id="GO:0005524">
    <property type="term" value="F:ATP binding"/>
    <property type="evidence" value="ECO:0007669"/>
    <property type="project" value="UniProtKB-UniRule"/>
</dbReference>
<evidence type="ECO:0000313" key="9">
    <source>
        <dbReference type="EMBL" id="OMD21504.1"/>
    </source>
</evidence>